<evidence type="ECO:0000256" key="9">
    <source>
        <dbReference type="SAM" id="MobiDB-lite"/>
    </source>
</evidence>
<dbReference type="PANTHER" id="PTHR21648">
    <property type="entry name" value="FLAGELLAR RADIAL SPOKE PROTEIN 3"/>
    <property type="match status" value="1"/>
</dbReference>
<gene>
    <name evidence="10" type="primary">RSPH3</name>
    <name evidence="10" type="ORF">SO694_00029017</name>
</gene>
<comment type="caution">
    <text evidence="10">The sequence shown here is derived from an EMBL/GenBank/DDBJ whole genome shotgun (WGS) entry which is preliminary data.</text>
</comment>
<keyword evidence="7" id="KW-0206">Cytoskeleton</keyword>
<evidence type="ECO:0000256" key="4">
    <source>
        <dbReference type="ARBA" id="ARBA00022553"/>
    </source>
</evidence>
<evidence type="ECO:0000256" key="5">
    <source>
        <dbReference type="ARBA" id="ARBA00022846"/>
    </source>
</evidence>
<reference evidence="10 11" key="1">
    <citation type="submission" date="2024-03" db="EMBL/GenBank/DDBJ databases">
        <title>Aureococcus anophagefferens CCMP1851 and Kratosvirus quantuckense: Draft genome of a second virus-susceptible host strain in the model system.</title>
        <authorList>
            <person name="Chase E."/>
            <person name="Truchon A.R."/>
            <person name="Schepens W."/>
            <person name="Wilhelm S.W."/>
        </authorList>
    </citation>
    <scope>NUCLEOTIDE SEQUENCE [LARGE SCALE GENOMIC DNA]</scope>
    <source>
        <strain evidence="10 11">CCMP1851</strain>
    </source>
</reference>
<evidence type="ECO:0000256" key="3">
    <source>
        <dbReference type="ARBA" id="ARBA00022490"/>
    </source>
</evidence>
<keyword evidence="8" id="KW-0966">Cell projection</keyword>
<sequence>MEGSAYIHSTSPKPVSSKMKKAYRDEDEENLAGNNIMFDRRVVRGNTYAAQVVTQNAQREVERLRQENERTLRREATRRRREQLEKPSTPPAVDGRAHMEAQTETFLEELADRPVEAEATTQTEPFVDRPPQVLFVPSKTGVDKETEIPGGDLFDFDVEVKPILEVLVGKTLRISMLEVMEEEELEAIRRRQREFEQMRNAELMEVQRLDAEASRKFAEKQRRVAQEKERLRMQAELETKVAARSFARNYLVDLSDAVFDALETTGHFYDPVLKEVEDVFLPWLLDGVVADADNHGAARACSDALVADAMELAAATQAAVLADIKAKEEARLAAIAEAERLAAEEAARLEAEAAAAPRPRPPPPRRASGGVAAPAAPRPPRRPRARPPE</sequence>
<feature type="region of interest" description="Disordered" evidence="9">
    <location>
        <begin position="346"/>
        <end position="389"/>
    </location>
</feature>
<dbReference type="Pfam" id="PF06098">
    <property type="entry name" value="Radial_spoke_3"/>
    <property type="match status" value="1"/>
</dbReference>
<evidence type="ECO:0000256" key="8">
    <source>
        <dbReference type="ARBA" id="ARBA00023273"/>
    </source>
</evidence>
<dbReference type="EMBL" id="JBBJCI010000222">
    <property type="protein sequence ID" value="KAK7239756.1"/>
    <property type="molecule type" value="Genomic_DNA"/>
</dbReference>
<keyword evidence="11" id="KW-1185">Reference proteome</keyword>
<evidence type="ECO:0000313" key="10">
    <source>
        <dbReference type="EMBL" id="KAK7239756.1"/>
    </source>
</evidence>
<organism evidence="10 11">
    <name type="scientific">Aureococcus anophagefferens</name>
    <name type="common">Harmful bloom alga</name>
    <dbReference type="NCBI Taxonomy" id="44056"/>
    <lineage>
        <taxon>Eukaryota</taxon>
        <taxon>Sar</taxon>
        <taxon>Stramenopiles</taxon>
        <taxon>Ochrophyta</taxon>
        <taxon>Pelagophyceae</taxon>
        <taxon>Pelagomonadales</taxon>
        <taxon>Pelagomonadaceae</taxon>
        <taxon>Aureococcus</taxon>
    </lineage>
</organism>
<feature type="region of interest" description="Disordered" evidence="9">
    <location>
        <begin position="64"/>
        <end position="98"/>
    </location>
</feature>
<evidence type="ECO:0000256" key="1">
    <source>
        <dbReference type="ARBA" id="ARBA00004611"/>
    </source>
</evidence>
<evidence type="ECO:0000256" key="6">
    <source>
        <dbReference type="ARBA" id="ARBA00023069"/>
    </source>
</evidence>
<dbReference type="InterPro" id="IPR009290">
    <property type="entry name" value="Radial_spoke_3"/>
</dbReference>
<protein>
    <submittedName>
        <fullName evidence="10">Radial spoke protein 3</fullName>
    </submittedName>
</protein>
<name>A0ABR1FVQ5_AURAN</name>
<feature type="compositionally biased region" description="Low complexity" evidence="9">
    <location>
        <begin position="366"/>
        <end position="375"/>
    </location>
</feature>
<comment type="similarity">
    <text evidence="2">Belongs to the flagellar radial spoke RSP3 family.</text>
</comment>
<feature type="compositionally biased region" description="Basic and acidic residues" evidence="9">
    <location>
        <begin position="64"/>
        <end position="75"/>
    </location>
</feature>
<feature type="compositionally biased region" description="Basic residues" evidence="9">
    <location>
        <begin position="379"/>
        <end position="389"/>
    </location>
</feature>
<accession>A0ABR1FVQ5</accession>
<dbReference type="PANTHER" id="PTHR21648:SF0">
    <property type="entry name" value="RADIAL SPOKE HEAD PROTEIN 3 HOMOLOG"/>
    <property type="match status" value="1"/>
</dbReference>
<proteinExistence type="inferred from homology"/>
<evidence type="ECO:0000256" key="2">
    <source>
        <dbReference type="ARBA" id="ARBA00006737"/>
    </source>
</evidence>
<feature type="region of interest" description="Disordered" evidence="9">
    <location>
        <begin position="1"/>
        <end position="22"/>
    </location>
</feature>
<dbReference type="Proteomes" id="UP001363151">
    <property type="component" value="Unassembled WGS sequence"/>
</dbReference>
<keyword evidence="6" id="KW-0969">Cilium</keyword>
<keyword evidence="4" id="KW-0597">Phosphoprotein</keyword>
<comment type="subcellular location">
    <subcellularLocation>
        <location evidence="1">Cytoplasm</location>
        <location evidence="1">Cytoskeleton</location>
        <location evidence="1">Flagellum axoneme</location>
    </subcellularLocation>
</comment>
<evidence type="ECO:0000313" key="11">
    <source>
        <dbReference type="Proteomes" id="UP001363151"/>
    </source>
</evidence>
<keyword evidence="3" id="KW-0963">Cytoplasm</keyword>
<evidence type="ECO:0000256" key="7">
    <source>
        <dbReference type="ARBA" id="ARBA00023212"/>
    </source>
</evidence>
<keyword evidence="5" id="KW-0282">Flagellum</keyword>